<sequence length="267" mass="29543">MGKLIVVFFDGLLPEARYSVHLKTKAIQQDSLKISCGSENIHRDYISDTLGQLNNDPEVVGISILLPLPPDLNLNQVASLIGHRKDVEGLNPDSKHNVFAASLCYYLKEVGLALMSPEFICHRADDVLSSAFARTMKSRGYSVTFISGSMADQESTIGRDDDRLEDVQLGLEEEHQAMIQSAKEQVKTWRAHTGDETAGKVTLFTDDEGYSKCESAPSGLCIDMRDLRRGKSPSKNPRFLDGLPIYVMAVKLAVHRADGNVRDRFAT</sequence>
<dbReference type="SUPFAM" id="SSF53223">
    <property type="entry name" value="Aminoacid dehydrogenase-like, N-terminal domain"/>
    <property type="match status" value="1"/>
</dbReference>
<protein>
    <submittedName>
        <fullName evidence="1">Uncharacterized protein</fullName>
    </submittedName>
</protein>
<dbReference type="InterPro" id="IPR046346">
    <property type="entry name" value="Aminoacid_DH-like_N_sf"/>
</dbReference>
<dbReference type="Gene3D" id="3.40.50.10860">
    <property type="entry name" value="Leucine Dehydrogenase, chain A, domain 1"/>
    <property type="match status" value="1"/>
</dbReference>
<dbReference type="InterPro" id="IPR000672">
    <property type="entry name" value="THF_DH/CycHdrlase"/>
</dbReference>
<accession>A0A0P7BQF9</accession>
<reference evidence="1 2" key="1">
    <citation type="submission" date="2015-09" db="EMBL/GenBank/DDBJ databases">
        <title>Draft genome of a European isolate of the apple canker pathogen Neonectria ditissima.</title>
        <authorList>
            <person name="Gomez-Cortecero A."/>
            <person name="Harrison R.J."/>
            <person name="Armitage A.D."/>
        </authorList>
    </citation>
    <scope>NUCLEOTIDE SEQUENCE [LARGE SCALE GENOMIC DNA]</scope>
    <source>
        <strain evidence="1 2">R09/05</strain>
    </source>
</reference>
<dbReference type="Proteomes" id="UP000050424">
    <property type="component" value="Unassembled WGS sequence"/>
</dbReference>
<keyword evidence="2" id="KW-1185">Reference proteome</keyword>
<dbReference type="PRINTS" id="PR00085">
    <property type="entry name" value="THFDHDRGNASE"/>
</dbReference>
<gene>
    <name evidence="1" type="ORF">AK830_g3319</name>
</gene>
<comment type="caution">
    <text evidence="1">The sequence shown here is derived from an EMBL/GenBank/DDBJ whole genome shotgun (WGS) entry which is preliminary data.</text>
</comment>
<evidence type="ECO:0000313" key="1">
    <source>
        <dbReference type="EMBL" id="KPM43222.1"/>
    </source>
</evidence>
<name>A0A0P7BQF9_9HYPO</name>
<dbReference type="OrthoDB" id="10501671at2759"/>
<proteinExistence type="predicted"/>
<organism evidence="1 2">
    <name type="scientific">Neonectria ditissima</name>
    <dbReference type="NCBI Taxonomy" id="78410"/>
    <lineage>
        <taxon>Eukaryota</taxon>
        <taxon>Fungi</taxon>
        <taxon>Dikarya</taxon>
        <taxon>Ascomycota</taxon>
        <taxon>Pezizomycotina</taxon>
        <taxon>Sordariomycetes</taxon>
        <taxon>Hypocreomycetidae</taxon>
        <taxon>Hypocreales</taxon>
        <taxon>Nectriaceae</taxon>
        <taxon>Neonectria</taxon>
    </lineage>
</organism>
<dbReference type="EMBL" id="LKCW01000036">
    <property type="protein sequence ID" value="KPM43222.1"/>
    <property type="molecule type" value="Genomic_DNA"/>
</dbReference>
<dbReference type="GO" id="GO:0004488">
    <property type="term" value="F:methylenetetrahydrofolate dehydrogenase (NADP+) activity"/>
    <property type="evidence" value="ECO:0007669"/>
    <property type="project" value="InterPro"/>
</dbReference>
<dbReference type="AlphaFoldDB" id="A0A0P7BQF9"/>
<evidence type="ECO:0000313" key="2">
    <source>
        <dbReference type="Proteomes" id="UP000050424"/>
    </source>
</evidence>